<keyword evidence="5" id="KW-1185">Reference proteome</keyword>
<evidence type="ECO:0000256" key="1">
    <source>
        <dbReference type="SAM" id="MobiDB-lite"/>
    </source>
</evidence>
<dbReference type="Gene3D" id="1.25.10.10">
    <property type="entry name" value="Leucine-rich Repeat Variant"/>
    <property type="match status" value="1"/>
</dbReference>
<feature type="region of interest" description="Disordered" evidence="1">
    <location>
        <begin position="212"/>
        <end position="299"/>
    </location>
</feature>
<evidence type="ECO:0000259" key="2">
    <source>
        <dbReference type="PROSITE" id="PS51444"/>
    </source>
</evidence>
<dbReference type="Gene3D" id="1.20.58.2220">
    <property type="entry name" value="Formin, FH2 domain"/>
    <property type="match status" value="1"/>
</dbReference>
<evidence type="ECO:0000313" key="4">
    <source>
        <dbReference type="Proteomes" id="UP000038040"/>
    </source>
</evidence>
<dbReference type="PROSITE" id="PS51444">
    <property type="entry name" value="FH2"/>
    <property type="match status" value="1"/>
</dbReference>
<dbReference type="GO" id="GO:0005737">
    <property type="term" value="C:cytoplasm"/>
    <property type="evidence" value="ECO:0007669"/>
    <property type="project" value="TreeGrafter"/>
</dbReference>
<dbReference type="SMART" id="SM00498">
    <property type="entry name" value="FH2"/>
    <property type="match status" value="1"/>
</dbReference>
<dbReference type="Proteomes" id="UP000038040">
    <property type="component" value="Unplaced"/>
</dbReference>
<dbReference type="AlphaFoldDB" id="A0A0N4UCW7"/>
<evidence type="ECO:0000313" key="5">
    <source>
        <dbReference type="Proteomes" id="UP000274756"/>
    </source>
</evidence>
<dbReference type="GO" id="GO:0051015">
    <property type="term" value="F:actin filament binding"/>
    <property type="evidence" value="ECO:0007669"/>
    <property type="project" value="TreeGrafter"/>
</dbReference>
<dbReference type="EMBL" id="UYYG01001174">
    <property type="protein sequence ID" value="VDN58958.1"/>
    <property type="molecule type" value="Genomic_DNA"/>
</dbReference>
<dbReference type="InterPro" id="IPR056771">
    <property type="entry name" value="FH3_FHOD1-3-like"/>
</dbReference>
<dbReference type="InterPro" id="IPR015425">
    <property type="entry name" value="FH2_Formin"/>
</dbReference>
<feature type="region of interest" description="Disordered" evidence="1">
    <location>
        <begin position="813"/>
        <end position="848"/>
    </location>
</feature>
<feature type="compositionally biased region" description="Polar residues" evidence="1">
    <location>
        <begin position="405"/>
        <end position="417"/>
    </location>
</feature>
<proteinExistence type="predicted"/>
<dbReference type="SUPFAM" id="SSF48371">
    <property type="entry name" value="ARM repeat"/>
    <property type="match status" value="1"/>
</dbReference>
<dbReference type="GO" id="GO:0005856">
    <property type="term" value="C:cytoskeleton"/>
    <property type="evidence" value="ECO:0007669"/>
    <property type="project" value="TreeGrafter"/>
</dbReference>
<dbReference type="InterPro" id="IPR016024">
    <property type="entry name" value="ARM-type_fold"/>
</dbReference>
<dbReference type="InterPro" id="IPR042201">
    <property type="entry name" value="FH2_Formin_sf"/>
</dbReference>
<evidence type="ECO:0000313" key="3">
    <source>
        <dbReference type="EMBL" id="VDN58958.1"/>
    </source>
</evidence>
<feature type="region of interest" description="Disordered" evidence="1">
    <location>
        <begin position="756"/>
        <end position="778"/>
    </location>
</feature>
<organism evidence="4 6">
    <name type="scientific">Dracunculus medinensis</name>
    <name type="common">Guinea worm</name>
    <dbReference type="NCBI Taxonomy" id="318479"/>
    <lineage>
        <taxon>Eukaryota</taxon>
        <taxon>Metazoa</taxon>
        <taxon>Ecdysozoa</taxon>
        <taxon>Nematoda</taxon>
        <taxon>Chromadorea</taxon>
        <taxon>Rhabditida</taxon>
        <taxon>Spirurina</taxon>
        <taxon>Dracunculoidea</taxon>
        <taxon>Dracunculidae</taxon>
        <taxon>Dracunculus</taxon>
    </lineage>
</organism>
<dbReference type="PANTHER" id="PTHR45920:SF4">
    <property type="entry name" value="FORMIN HOMOLOGY 2 DOMAIN CONTAINING, ISOFORM I"/>
    <property type="match status" value="1"/>
</dbReference>
<feature type="region of interest" description="Disordered" evidence="1">
    <location>
        <begin position="357"/>
        <end position="432"/>
    </location>
</feature>
<feature type="compositionally biased region" description="Pro residues" evidence="1">
    <location>
        <begin position="369"/>
        <end position="397"/>
    </location>
</feature>
<evidence type="ECO:0000313" key="6">
    <source>
        <dbReference type="WBParaSite" id="DME_0000513201-mRNA-1"/>
    </source>
</evidence>
<feature type="compositionally biased region" description="Basic residues" evidence="1">
    <location>
        <begin position="823"/>
        <end position="840"/>
    </location>
</feature>
<dbReference type="PANTHER" id="PTHR45920">
    <property type="entry name" value="FORMIN HOMOLOGY 2 DOMAIN CONTAINING, ISOFORM I"/>
    <property type="match status" value="1"/>
</dbReference>
<gene>
    <name evidence="3" type="ORF">DME_LOCUS8931</name>
</gene>
<dbReference type="Pfam" id="PF02181">
    <property type="entry name" value="FH2"/>
    <property type="match status" value="1"/>
</dbReference>
<feature type="domain" description="FH2" evidence="2">
    <location>
        <begin position="406"/>
        <end position="815"/>
    </location>
</feature>
<dbReference type="STRING" id="318479.A0A0N4UCW7"/>
<reference evidence="3 5" key="2">
    <citation type="submission" date="2018-11" db="EMBL/GenBank/DDBJ databases">
        <authorList>
            <consortium name="Pathogen Informatics"/>
        </authorList>
    </citation>
    <scope>NUCLEOTIDE SEQUENCE [LARGE SCALE GENOMIC DNA]</scope>
</reference>
<dbReference type="Proteomes" id="UP000274756">
    <property type="component" value="Unassembled WGS sequence"/>
</dbReference>
<dbReference type="InterPro" id="IPR011989">
    <property type="entry name" value="ARM-like"/>
</dbReference>
<dbReference type="GO" id="GO:0030866">
    <property type="term" value="P:cortical actin cytoskeleton organization"/>
    <property type="evidence" value="ECO:0007669"/>
    <property type="project" value="TreeGrafter"/>
</dbReference>
<dbReference type="OrthoDB" id="9806920at2759"/>
<protein>
    <submittedName>
        <fullName evidence="6">FH2 domain-containing protein</fullName>
    </submittedName>
</protein>
<sequence>MKVLNENEASDVEMLTYGMTVINKTLNGISDQDTYYDIVDALESQGLEDAMKKMMSLGNKELMDQCKLYERVLKLEDEADSNDDSSIIFRNQPVISNYSNDRRAFIRRRHQESLIRQQEHQNFHKNHALNINANKTETSLNNNIEEQKIVPPWRKKTNEVAAEPEFHIKPSFFSTIRLNFQVQKIKPIESAIDTANSNTPKRIKMVNDDVNENNENVEPEKPVRAPPPSFPTTLFSPTENKKMEFPEVKQEPQPQEAPRKPVTKAKEDDGGGGSAFAAQLRRRAAKREQNAASYEPKQSEAEIQWKKAAESFKSKPLIINDLDFSEFHKDEFEQDPLVMARLAMIAQEKGLLPMSGSALKSSSVGGNVPPAPPLLPGGGPPAPPPLPGSGAPPPPPFLGAKPNRDSSPAPQSKTSTLKLHWKPAQDEPPPVPSLKNKGTFWHQIDLPQIDTKKLAQLFEQKTKEIQPKKLNGEQKSQILQVLSLKRSQAINIGLTKLPPITVIPTAIMKFDSLVLNKEGIEKILTTMMPSAAEIEAIEMKVAENPDMILGQAEQFLLKLSQIPCLLERLKLWAFTLDYKNCEKDIAEPLMDLQLAMKEIEESKTFRTAMAMLLIIGNTLNGTNIRGFQLDYISKASEVKDPVYKHTLTYHLAEYMIEHCPDGTDLYSEFGAVARSARVDYDELIANLEKMEQDCKASWEYLAKITDKRERNKTRGKIWALDGQEVKEGEPTPTRRRQPVQMNAEERHEMMSRMLAGGEDTLKRNRGRPTPDRTSSPNFIAAQREMLRSVGQTNSTSPGADSPDDEILDGLVKAATVQSEPRDHRRRARQFNRKSLRRTRTLKLVDDQS</sequence>
<dbReference type="SUPFAM" id="SSF101447">
    <property type="entry name" value="Formin homology 2 domain (FH2 domain)"/>
    <property type="match status" value="1"/>
</dbReference>
<accession>A0A0N4UCW7</accession>
<feature type="compositionally biased region" description="Basic and acidic residues" evidence="1">
    <location>
        <begin position="239"/>
        <end position="250"/>
    </location>
</feature>
<dbReference type="WBParaSite" id="DME_0000513201-mRNA-1">
    <property type="protein sequence ID" value="DME_0000513201-mRNA-1"/>
    <property type="gene ID" value="DME_0000513201"/>
</dbReference>
<feature type="region of interest" description="Disordered" evidence="1">
    <location>
        <begin position="724"/>
        <end position="743"/>
    </location>
</feature>
<name>A0A0N4UCW7_DRAME</name>
<reference evidence="6" key="1">
    <citation type="submission" date="2016-04" db="UniProtKB">
        <authorList>
            <consortium name="WormBaseParasite"/>
        </authorList>
    </citation>
    <scope>IDENTIFICATION</scope>
</reference>
<dbReference type="Pfam" id="PF24959">
    <property type="entry name" value="FH3_FHOD1-3"/>
    <property type="match status" value="1"/>
</dbReference>